<evidence type="ECO:0000313" key="4">
    <source>
        <dbReference type="Proteomes" id="UP000184499"/>
    </source>
</evidence>
<dbReference type="InterPro" id="IPR042171">
    <property type="entry name" value="Acyl-CoA_hotdog"/>
</dbReference>
<dbReference type="Gene3D" id="2.40.160.210">
    <property type="entry name" value="Acyl-CoA thioesterase, double hotdog domain"/>
    <property type="match status" value="1"/>
</dbReference>
<dbReference type="OrthoDB" id="2532955at2759"/>
<dbReference type="RefSeq" id="XP_067480384.1">
    <property type="nucleotide sequence ID" value="XM_067629217.1"/>
</dbReference>
<dbReference type="PANTHER" id="PTHR38110:SF1">
    <property type="entry name" value="THIOESTERASE DOMAIN-CONTAINING PROTEIN"/>
    <property type="match status" value="1"/>
</dbReference>
<keyword evidence="4" id="KW-1185">Reference proteome</keyword>
<evidence type="ECO:0000313" key="3">
    <source>
        <dbReference type="EMBL" id="OJJ73136.1"/>
    </source>
</evidence>
<feature type="domain" description="Acyl-CoA thioesterase-like N-terminal HotDog" evidence="1">
    <location>
        <begin position="29"/>
        <end position="113"/>
    </location>
</feature>
<dbReference type="STRING" id="767769.A0A1L9UNK5"/>
<proteinExistence type="predicted"/>
<name>A0A1L9UNK5_ASPBC</name>
<dbReference type="OMA" id="KARWTND"/>
<dbReference type="AlphaFoldDB" id="A0A1L9UNK5"/>
<protein>
    <submittedName>
        <fullName evidence="3">Uncharacterized protein</fullName>
    </submittedName>
</protein>
<dbReference type="VEuPathDB" id="FungiDB:ASPBRDRAFT_73586"/>
<dbReference type="InterPro" id="IPR052389">
    <property type="entry name" value="Sec_Metab_Biosynth-Assoc"/>
</dbReference>
<organism evidence="3 4">
    <name type="scientific">Aspergillus brasiliensis (strain CBS 101740 / IMI 381727 / IBT 21946)</name>
    <dbReference type="NCBI Taxonomy" id="767769"/>
    <lineage>
        <taxon>Eukaryota</taxon>
        <taxon>Fungi</taxon>
        <taxon>Dikarya</taxon>
        <taxon>Ascomycota</taxon>
        <taxon>Pezizomycotina</taxon>
        <taxon>Eurotiomycetes</taxon>
        <taxon>Eurotiomycetidae</taxon>
        <taxon>Eurotiales</taxon>
        <taxon>Aspergillaceae</taxon>
        <taxon>Aspergillus</taxon>
        <taxon>Aspergillus subgen. Circumdati</taxon>
    </lineage>
</organism>
<dbReference type="InterPro" id="IPR049450">
    <property type="entry name" value="ACOT8-like_C"/>
</dbReference>
<dbReference type="SUPFAM" id="SSF54637">
    <property type="entry name" value="Thioesterase/thiol ester dehydrase-isomerase"/>
    <property type="match status" value="2"/>
</dbReference>
<dbReference type="InterPro" id="IPR029069">
    <property type="entry name" value="HotDog_dom_sf"/>
</dbReference>
<evidence type="ECO:0000259" key="2">
    <source>
        <dbReference type="Pfam" id="PF20789"/>
    </source>
</evidence>
<reference evidence="4" key="1">
    <citation type="journal article" date="2017" name="Genome Biol.">
        <title>Comparative genomics reveals high biological diversity and specific adaptations in the industrially and medically important fungal genus Aspergillus.</title>
        <authorList>
            <person name="de Vries R.P."/>
            <person name="Riley R."/>
            <person name="Wiebenga A."/>
            <person name="Aguilar-Osorio G."/>
            <person name="Amillis S."/>
            <person name="Uchima C.A."/>
            <person name="Anderluh G."/>
            <person name="Asadollahi M."/>
            <person name="Askin M."/>
            <person name="Barry K."/>
            <person name="Battaglia E."/>
            <person name="Bayram O."/>
            <person name="Benocci T."/>
            <person name="Braus-Stromeyer S.A."/>
            <person name="Caldana C."/>
            <person name="Canovas D."/>
            <person name="Cerqueira G.C."/>
            <person name="Chen F."/>
            <person name="Chen W."/>
            <person name="Choi C."/>
            <person name="Clum A."/>
            <person name="Dos Santos R.A."/>
            <person name="Damasio A.R."/>
            <person name="Diallinas G."/>
            <person name="Emri T."/>
            <person name="Fekete E."/>
            <person name="Flipphi M."/>
            <person name="Freyberg S."/>
            <person name="Gallo A."/>
            <person name="Gournas C."/>
            <person name="Habgood R."/>
            <person name="Hainaut M."/>
            <person name="Harispe M.L."/>
            <person name="Henrissat B."/>
            <person name="Hilden K.S."/>
            <person name="Hope R."/>
            <person name="Hossain A."/>
            <person name="Karabika E."/>
            <person name="Karaffa L."/>
            <person name="Karanyi Z."/>
            <person name="Krasevec N."/>
            <person name="Kuo A."/>
            <person name="Kusch H."/>
            <person name="LaButti K."/>
            <person name="Lagendijk E.L."/>
            <person name="Lapidus A."/>
            <person name="Levasseur A."/>
            <person name="Lindquist E."/>
            <person name="Lipzen A."/>
            <person name="Logrieco A.F."/>
            <person name="MacCabe A."/>
            <person name="Maekelae M.R."/>
            <person name="Malavazi I."/>
            <person name="Melin P."/>
            <person name="Meyer V."/>
            <person name="Mielnichuk N."/>
            <person name="Miskei M."/>
            <person name="Molnar A.P."/>
            <person name="Mule G."/>
            <person name="Ngan C.Y."/>
            <person name="Orejas M."/>
            <person name="Orosz E."/>
            <person name="Ouedraogo J.P."/>
            <person name="Overkamp K.M."/>
            <person name="Park H.-S."/>
            <person name="Perrone G."/>
            <person name="Piumi F."/>
            <person name="Punt P.J."/>
            <person name="Ram A.F."/>
            <person name="Ramon A."/>
            <person name="Rauscher S."/>
            <person name="Record E."/>
            <person name="Riano-Pachon D.M."/>
            <person name="Robert V."/>
            <person name="Roehrig J."/>
            <person name="Ruller R."/>
            <person name="Salamov A."/>
            <person name="Salih N.S."/>
            <person name="Samson R.A."/>
            <person name="Sandor E."/>
            <person name="Sanguinetti M."/>
            <person name="Schuetze T."/>
            <person name="Sepcic K."/>
            <person name="Shelest E."/>
            <person name="Sherlock G."/>
            <person name="Sophianopoulou V."/>
            <person name="Squina F.M."/>
            <person name="Sun H."/>
            <person name="Susca A."/>
            <person name="Todd R.B."/>
            <person name="Tsang A."/>
            <person name="Unkles S.E."/>
            <person name="van de Wiele N."/>
            <person name="van Rossen-Uffink D."/>
            <person name="Oliveira J.V."/>
            <person name="Vesth T.C."/>
            <person name="Visser J."/>
            <person name="Yu J.-H."/>
            <person name="Zhou M."/>
            <person name="Andersen M.R."/>
            <person name="Archer D.B."/>
            <person name="Baker S.E."/>
            <person name="Benoit I."/>
            <person name="Brakhage A.A."/>
            <person name="Braus G.H."/>
            <person name="Fischer R."/>
            <person name="Frisvad J.C."/>
            <person name="Goldman G.H."/>
            <person name="Houbraken J."/>
            <person name="Oakley B."/>
            <person name="Pocsi I."/>
            <person name="Scazzocchio C."/>
            <person name="Seiboth B."/>
            <person name="vanKuyk P.A."/>
            <person name="Wortman J."/>
            <person name="Dyer P.S."/>
            <person name="Grigoriev I.V."/>
        </authorList>
    </citation>
    <scope>NUCLEOTIDE SEQUENCE [LARGE SCALE GENOMIC DNA]</scope>
    <source>
        <strain evidence="4">CBS 101740 / IMI 381727 / IBT 21946</strain>
    </source>
</reference>
<dbReference type="Proteomes" id="UP000184499">
    <property type="component" value="Unassembled WGS sequence"/>
</dbReference>
<dbReference type="Pfam" id="PF13622">
    <property type="entry name" value="4HBT_3"/>
    <property type="match status" value="1"/>
</dbReference>
<evidence type="ECO:0000259" key="1">
    <source>
        <dbReference type="Pfam" id="PF13622"/>
    </source>
</evidence>
<accession>A0A1L9UNK5</accession>
<dbReference type="InterPro" id="IPR049449">
    <property type="entry name" value="TesB_ACOT8-like_N"/>
</dbReference>
<feature type="domain" description="Acyl-CoA thioesterase-like C-terminal" evidence="2">
    <location>
        <begin position="218"/>
        <end position="343"/>
    </location>
</feature>
<dbReference type="EMBL" id="KV878682">
    <property type="protein sequence ID" value="OJJ73136.1"/>
    <property type="molecule type" value="Genomic_DNA"/>
</dbReference>
<gene>
    <name evidence="3" type="ORF">ASPBRDRAFT_73586</name>
</gene>
<dbReference type="Pfam" id="PF20789">
    <property type="entry name" value="4HBT_3C"/>
    <property type="match status" value="1"/>
</dbReference>
<dbReference type="PANTHER" id="PTHR38110">
    <property type="entry name" value="CHROMOSOME 23, WHOLE GENOME SHOTGUN SEQUENCE"/>
    <property type="match status" value="1"/>
</dbReference>
<sequence length="354" mass="39776">MATDPLPTSLSQALDSPLSSTRQCSVPMPSDIAVGSVIVGGYVACVMTKYALNYASQHPKLQAQVDIRSAVVQFYRPMFASTPMTMTLREVNIGKGWSTLRVESFQNDKLTASADIAITNLSTPGITLQLDWRLTPAPIPVDLTKLETDSDPNWISYHCAFYREGFRRGQSYAKNFIPRVLPTEFPFIEHWVEPGWDYLPLGPRPSDTGHGKARWTNEMIQFVADMALPIQENFVPHEQGKPLPMGSMAATLGFAKRQEKARDEGRSDWRVLNDDGTREFWGKMLNVSLTLSTEIKRKLPTEGVRWLYLRTVCKEILDGRMDMEVLIFDETLSLIAISHQIAALIPAKSKIQKL</sequence>
<dbReference type="GeneID" id="93581704"/>